<accession>A0AAY4BLQ1</accession>
<dbReference type="Ensembl" id="ENSDCDT00010024127.1">
    <property type="protein sequence ID" value="ENSDCDP00010021833.1"/>
    <property type="gene ID" value="ENSDCDG00010010873.1"/>
</dbReference>
<organism evidence="1 2">
    <name type="scientific">Denticeps clupeoides</name>
    <name type="common">denticle herring</name>
    <dbReference type="NCBI Taxonomy" id="299321"/>
    <lineage>
        <taxon>Eukaryota</taxon>
        <taxon>Metazoa</taxon>
        <taxon>Chordata</taxon>
        <taxon>Craniata</taxon>
        <taxon>Vertebrata</taxon>
        <taxon>Euteleostomi</taxon>
        <taxon>Actinopterygii</taxon>
        <taxon>Neopterygii</taxon>
        <taxon>Teleostei</taxon>
        <taxon>Clupei</taxon>
        <taxon>Clupeiformes</taxon>
        <taxon>Denticipitoidei</taxon>
        <taxon>Denticipitidae</taxon>
        <taxon>Denticeps</taxon>
    </lineage>
</organism>
<evidence type="ECO:0000313" key="2">
    <source>
        <dbReference type="Proteomes" id="UP000694580"/>
    </source>
</evidence>
<reference evidence="1" key="3">
    <citation type="submission" date="2025-09" db="UniProtKB">
        <authorList>
            <consortium name="Ensembl"/>
        </authorList>
    </citation>
    <scope>IDENTIFICATION</scope>
</reference>
<dbReference type="GeneTree" id="ENSGT00940000177114"/>
<keyword evidence="2" id="KW-1185">Reference proteome</keyword>
<protein>
    <submittedName>
        <fullName evidence="1">Uncharacterized protein</fullName>
    </submittedName>
</protein>
<dbReference type="PANTHER" id="PTHR36296">
    <property type="entry name" value="GAMMA-CRYSTALLIN A"/>
    <property type="match status" value="1"/>
</dbReference>
<dbReference type="PANTHER" id="PTHR36296:SF1">
    <property type="entry name" value="CHROMOSOME 2 OPEN READING FRAME 80"/>
    <property type="match status" value="1"/>
</dbReference>
<reference evidence="1 2" key="1">
    <citation type="submission" date="2020-06" db="EMBL/GenBank/DDBJ databases">
        <authorList>
            <consortium name="Wellcome Sanger Institute Data Sharing"/>
        </authorList>
    </citation>
    <scope>NUCLEOTIDE SEQUENCE [LARGE SCALE GENOMIC DNA]</scope>
</reference>
<name>A0AAY4BLQ1_9TELE</name>
<dbReference type="InterPro" id="IPR038776">
    <property type="entry name" value="C2orf80"/>
</dbReference>
<proteinExistence type="predicted"/>
<evidence type="ECO:0000313" key="1">
    <source>
        <dbReference type="Ensembl" id="ENSDCDP00010021833.1"/>
    </source>
</evidence>
<dbReference type="Pfam" id="PF17718">
    <property type="entry name" value="DUF5563"/>
    <property type="match status" value="1"/>
</dbReference>
<dbReference type="Proteomes" id="UP000694580">
    <property type="component" value="Chromosome 9"/>
</dbReference>
<sequence>METRRLRRNIEALGDYVGQKLRENGFDPKGKREPSTLDDLVSISRKTSIPECRTIQGIGRPRLRQHPSMLEREAMILSSFAGMVLVRTHSLSDHIKMSGGHGGCDCFPHLQPFKLAVFNYPDSGLCVWVLEQLTSEGHSVSL</sequence>
<reference evidence="1" key="2">
    <citation type="submission" date="2025-08" db="UniProtKB">
        <authorList>
            <consortium name="Ensembl"/>
        </authorList>
    </citation>
    <scope>IDENTIFICATION</scope>
</reference>
<dbReference type="AlphaFoldDB" id="A0AAY4BLQ1"/>